<protein>
    <submittedName>
        <fullName evidence="3">Tetraspanin Tsp3</fullName>
    </submittedName>
</protein>
<evidence type="ECO:0000256" key="1">
    <source>
        <dbReference type="SAM" id="MobiDB-lite"/>
    </source>
</evidence>
<dbReference type="OMA" id="RDMAWPF"/>
<dbReference type="AlphaFoldDB" id="K1XLP6"/>
<name>K1XLP6_MARBU</name>
<dbReference type="SUPFAM" id="SSF48652">
    <property type="entry name" value="Tetraspanin"/>
    <property type="match status" value="1"/>
</dbReference>
<feature type="transmembrane region" description="Helical" evidence="2">
    <location>
        <begin position="177"/>
        <end position="199"/>
    </location>
</feature>
<evidence type="ECO:0000256" key="2">
    <source>
        <dbReference type="SAM" id="Phobius"/>
    </source>
</evidence>
<feature type="region of interest" description="Disordered" evidence="1">
    <location>
        <begin position="238"/>
        <end position="276"/>
    </location>
</feature>
<keyword evidence="2" id="KW-0472">Membrane</keyword>
<keyword evidence="4" id="KW-1185">Reference proteome</keyword>
<dbReference type="eggNOG" id="ENOG502SP07">
    <property type="taxonomic scope" value="Eukaryota"/>
</dbReference>
<keyword evidence="2" id="KW-1133">Transmembrane helix</keyword>
<evidence type="ECO:0000313" key="3">
    <source>
        <dbReference type="EMBL" id="EKD21483.1"/>
    </source>
</evidence>
<accession>K1XLP6</accession>
<proteinExistence type="predicted"/>
<dbReference type="InterPro" id="IPR008952">
    <property type="entry name" value="Tetraspanin_EC2_sf"/>
</dbReference>
<dbReference type="InParanoid" id="K1XLP6"/>
<dbReference type="KEGG" id="mbe:MBM_00596"/>
<dbReference type="EMBL" id="JH921428">
    <property type="protein sequence ID" value="EKD21483.1"/>
    <property type="molecule type" value="Genomic_DNA"/>
</dbReference>
<dbReference type="GeneID" id="18756531"/>
<keyword evidence="2" id="KW-0812">Transmembrane</keyword>
<reference evidence="3 4" key="1">
    <citation type="journal article" date="2012" name="BMC Genomics">
        <title>Sequencing the genome of Marssonina brunnea reveals fungus-poplar co-evolution.</title>
        <authorList>
            <person name="Zhu S."/>
            <person name="Cao Y.-Z."/>
            <person name="Jiang C."/>
            <person name="Tan B.-Y."/>
            <person name="Wang Z."/>
            <person name="Feng S."/>
            <person name="Zhang L."/>
            <person name="Su X.-H."/>
            <person name="Brejova B."/>
            <person name="Vinar T."/>
            <person name="Xu M."/>
            <person name="Wang M.-X."/>
            <person name="Zhang S.-G."/>
            <person name="Huang M.-R."/>
            <person name="Wu R."/>
            <person name="Zhou Y."/>
        </authorList>
    </citation>
    <scope>NUCLEOTIDE SEQUENCE [LARGE SCALE GENOMIC DNA]</scope>
    <source>
        <strain evidence="3 4">MB_m1</strain>
    </source>
</reference>
<dbReference type="HOGENOM" id="CLU_055673_1_1_1"/>
<sequence length="316" mass="34867">MARILTRLTLLAVPLVFLVLIAIAGYAYTQIRFLNLPIPLSLALFTVVLPFITGITVQGSYGLIRRTSDTGPYQLTMPLIAVIGFQLIYETVVATLALTHILPPSALQCGLESRWYQLYNAKDGAAIRAIQDAFNCCGFNSVRDKSWPFGQPSTCAATFNRNQPCVGSWRRAEQINAGLLLLVAVTVFIVKVLSIISLLTSTSFTQWARQIKRIGHHSEDAEDNRAHMRRLIEENAEEYHDEPVEEEPATRALDAPSGAHDQGPRVEPSQLTDSGHEFGRYSARATMMEALAEAEGVCTSGERSGEVTRARVACWM</sequence>
<dbReference type="Proteomes" id="UP000006753">
    <property type="component" value="Unassembled WGS sequence"/>
</dbReference>
<feature type="transmembrane region" description="Helical" evidence="2">
    <location>
        <begin position="43"/>
        <end position="64"/>
    </location>
</feature>
<dbReference type="GO" id="GO:0016020">
    <property type="term" value="C:membrane"/>
    <property type="evidence" value="ECO:0007669"/>
    <property type="project" value="InterPro"/>
</dbReference>
<dbReference type="OrthoDB" id="71600at2759"/>
<gene>
    <name evidence="3" type="ORF">MBM_00596</name>
</gene>
<evidence type="ECO:0000313" key="4">
    <source>
        <dbReference type="Proteomes" id="UP000006753"/>
    </source>
</evidence>
<feature type="transmembrane region" description="Helical" evidence="2">
    <location>
        <begin position="76"/>
        <end position="98"/>
    </location>
</feature>
<organism evidence="3 4">
    <name type="scientific">Marssonina brunnea f. sp. multigermtubi (strain MB_m1)</name>
    <name type="common">Marssonina leaf spot fungus</name>
    <dbReference type="NCBI Taxonomy" id="1072389"/>
    <lineage>
        <taxon>Eukaryota</taxon>
        <taxon>Fungi</taxon>
        <taxon>Dikarya</taxon>
        <taxon>Ascomycota</taxon>
        <taxon>Pezizomycotina</taxon>
        <taxon>Leotiomycetes</taxon>
        <taxon>Helotiales</taxon>
        <taxon>Drepanopezizaceae</taxon>
        <taxon>Drepanopeziza</taxon>
    </lineage>
</organism>